<name>A0A1Y2GS65_9FUNG</name>
<gene>
    <name evidence="7" type="ORF">BCR41DRAFT_421568</name>
</gene>
<organism evidence="7 8">
    <name type="scientific">Lobosporangium transversale</name>
    <dbReference type="NCBI Taxonomy" id="64571"/>
    <lineage>
        <taxon>Eukaryota</taxon>
        <taxon>Fungi</taxon>
        <taxon>Fungi incertae sedis</taxon>
        <taxon>Mucoromycota</taxon>
        <taxon>Mortierellomycotina</taxon>
        <taxon>Mortierellomycetes</taxon>
        <taxon>Mortierellales</taxon>
        <taxon>Mortierellaceae</taxon>
        <taxon>Lobosporangium</taxon>
    </lineage>
</organism>
<comment type="caution">
    <text evidence="7">The sequence shown here is derived from an EMBL/GenBank/DDBJ whole genome shotgun (WGS) entry which is preliminary data.</text>
</comment>
<dbReference type="Gene3D" id="3.40.30.10">
    <property type="entry name" value="Glutaredoxin"/>
    <property type="match status" value="1"/>
</dbReference>
<comment type="subcellular location">
    <subcellularLocation>
        <location evidence="2">Mitochondrion</location>
    </subcellularLocation>
</comment>
<reference evidence="7 8" key="1">
    <citation type="submission" date="2016-07" db="EMBL/GenBank/DDBJ databases">
        <title>Pervasive Adenine N6-methylation of Active Genes in Fungi.</title>
        <authorList>
            <consortium name="DOE Joint Genome Institute"/>
            <person name="Mondo S.J."/>
            <person name="Dannebaum R.O."/>
            <person name="Kuo R.C."/>
            <person name="Labutti K."/>
            <person name="Haridas S."/>
            <person name="Kuo A."/>
            <person name="Salamov A."/>
            <person name="Ahrendt S.R."/>
            <person name="Lipzen A."/>
            <person name="Sullivan W."/>
            <person name="Andreopoulos W.B."/>
            <person name="Clum A."/>
            <person name="Lindquist E."/>
            <person name="Daum C."/>
            <person name="Ramamoorthy G.K."/>
            <person name="Gryganskyi A."/>
            <person name="Culley D."/>
            <person name="Magnuson J.K."/>
            <person name="James T.Y."/>
            <person name="O'Malley M.A."/>
            <person name="Stajich J.E."/>
            <person name="Spatafora J.W."/>
            <person name="Visel A."/>
            <person name="Grigoriev I.V."/>
        </authorList>
    </citation>
    <scope>NUCLEOTIDE SEQUENCE [LARGE SCALE GENOMIC DNA]</scope>
    <source>
        <strain evidence="7 8">NRRL 3116</strain>
    </source>
</reference>
<evidence type="ECO:0000256" key="2">
    <source>
        <dbReference type="ARBA" id="ARBA00004173"/>
    </source>
</evidence>
<evidence type="ECO:0000313" key="7">
    <source>
        <dbReference type="EMBL" id="ORZ18325.1"/>
    </source>
</evidence>
<accession>A0A1Y2GS65</accession>
<dbReference type="InterPro" id="IPR036249">
    <property type="entry name" value="Thioredoxin-like_sf"/>
</dbReference>
<dbReference type="AlphaFoldDB" id="A0A1Y2GS65"/>
<comment type="similarity">
    <text evidence="3">Belongs to the FMP46 family.</text>
</comment>
<evidence type="ECO:0000256" key="5">
    <source>
        <dbReference type="ARBA" id="ARBA00023002"/>
    </source>
</evidence>
<dbReference type="InterPro" id="IPR006660">
    <property type="entry name" value="Arsenate_reductase-like"/>
</dbReference>
<keyword evidence="8" id="KW-1185">Reference proteome</keyword>
<keyword evidence="4" id="KW-0809">Transit peptide</keyword>
<evidence type="ECO:0000256" key="1">
    <source>
        <dbReference type="ARBA" id="ARBA00002963"/>
    </source>
</evidence>
<dbReference type="GeneID" id="33571891"/>
<evidence type="ECO:0000256" key="3">
    <source>
        <dbReference type="ARBA" id="ARBA00009734"/>
    </source>
</evidence>
<dbReference type="PANTHER" id="PTHR28071:SF1">
    <property type="entry name" value="REDOX PROTEIN FMP46, MITOCHONDRIAL-RELATED"/>
    <property type="match status" value="1"/>
</dbReference>
<dbReference type="GO" id="GO:0016491">
    <property type="term" value="F:oxidoreductase activity"/>
    <property type="evidence" value="ECO:0007669"/>
    <property type="project" value="UniProtKB-KW"/>
</dbReference>
<protein>
    <recommendedName>
        <fullName evidence="9">Thioredoxin-like protein</fullName>
    </recommendedName>
</protein>
<dbReference type="InterPro" id="IPR012882">
    <property type="entry name" value="Fmp46"/>
</dbReference>
<dbReference type="PROSITE" id="PS51353">
    <property type="entry name" value="ARSC"/>
    <property type="match status" value="1"/>
</dbReference>
<dbReference type="InParanoid" id="A0A1Y2GS65"/>
<dbReference type="RefSeq" id="XP_021882120.1">
    <property type="nucleotide sequence ID" value="XM_022030048.1"/>
</dbReference>
<comment type="function">
    <text evidence="1">Putative mitochondrial redox protein which could be involved in the reduction of small toxic molecules.</text>
</comment>
<evidence type="ECO:0008006" key="9">
    <source>
        <dbReference type="Google" id="ProtNLM"/>
    </source>
</evidence>
<dbReference type="Proteomes" id="UP000193648">
    <property type="component" value="Unassembled WGS sequence"/>
</dbReference>
<dbReference type="PANTHER" id="PTHR28071">
    <property type="entry name" value="REDOX PROTEIN FMP46, MITOCHONDRIAL-RELATED"/>
    <property type="match status" value="1"/>
</dbReference>
<evidence type="ECO:0000256" key="4">
    <source>
        <dbReference type="ARBA" id="ARBA00022946"/>
    </source>
</evidence>
<dbReference type="Pfam" id="PF07955">
    <property type="entry name" value="DUF1687"/>
    <property type="match status" value="1"/>
</dbReference>
<dbReference type="EMBL" id="MCFF01000015">
    <property type="protein sequence ID" value="ORZ18325.1"/>
    <property type="molecule type" value="Genomic_DNA"/>
</dbReference>
<dbReference type="GO" id="GO:0005739">
    <property type="term" value="C:mitochondrion"/>
    <property type="evidence" value="ECO:0007669"/>
    <property type="project" value="UniProtKB-SubCell"/>
</dbReference>
<proteinExistence type="inferred from homology"/>
<evidence type="ECO:0000313" key="8">
    <source>
        <dbReference type="Proteomes" id="UP000193648"/>
    </source>
</evidence>
<keyword evidence="6" id="KW-0496">Mitochondrion</keyword>
<dbReference type="SUPFAM" id="SSF52833">
    <property type="entry name" value="Thioredoxin-like"/>
    <property type="match status" value="1"/>
</dbReference>
<evidence type="ECO:0000256" key="6">
    <source>
        <dbReference type="ARBA" id="ARBA00023128"/>
    </source>
</evidence>
<sequence>MSFRLPKSTMITIFHDPTCKLSKESLRLLKRAAITHKFDVDVVQSKKIPPTHAQVADIIRYLGNGSEAKGASLILKEDAPKVSTIKEAQLALDGKPGLLKKPLIVDWDNRFAIVADPPSLVQTFVDHIKDRR</sequence>
<keyword evidence="5" id="KW-0560">Oxidoreductase</keyword>